<dbReference type="PANTHER" id="PTHR10102:SF8">
    <property type="entry name" value="DNA-DIRECTED RNA POLYMERASE-RELATED"/>
    <property type="match status" value="1"/>
</dbReference>
<keyword evidence="2" id="KW-0496">Mitochondrion</keyword>
<comment type="caution">
    <text evidence="2">The sequence shown here is derived from an EMBL/GenBank/DDBJ whole genome shotgun (WGS) entry which is preliminary data.</text>
</comment>
<geneLocation type="mitochondrion" evidence="2"/>
<gene>
    <name evidence="2" type="primary">rpo</name>
    <name evidence="2" type="ORF">ABT39_MTgene975</name>
</gene>
<evidence type="ECO:0000313" key="2">
    <source>
        <dbReference type="EMBL" id="KUM51129.1"/>
    </source>
</evidence>
<protein>
    <submittedName>
        <fullName evidence="2">RNA polymerase</fullName>
    </submittedName>
</protein>
<dbReference type="GO" id="GO:0003677">
    <property type="term" value="F:DNA binding"/>
    <property type="evidence" value="ECO:0007669"/>
    <property type="project" value="InterPro"/>
</dbReference>
<reference evidence="2" key="1">
    <citation type="journal article" date="2015" name="Genome Biol. Evol.">
        <title>Organellar Genomes of White Spruce (Picea glauca): Assembly and Annotation.</title>
        <authorList>
            <person name="Jackman S.D."/>
            <person name="Warren R.L."/>
            <person name="Gibb E.A."/>
            <person name="Vandervalk B.P."/>
            <person name="Mohamadi H."/>
            <person name="Chu J."/>
            <person name="Raymond A."/>
            <person name="Pleasance S."/>
            <person name="Coope R."/>
            <person name="Wildung M.R."/>
            <person name="Ritland C.E."/>
            <person name="Bousquet J."/>
            <person name="Jones S.J."/>
            <person name="Bohlmann J."/>
            <person name="Birol I."/>
        </authorList>
    </citation>
    <scope>NUCLEOTIDE SEQUENCE [LARGE SCALE GENOMIC DNA]</scope>
    <source>
        <tissue evidence="2">Flushing bud</tissue>
    </source>
</reference>
<dbReference type="GO" id="GO:0034245">
    <property type="term" value="C:mitochondrial DNA-directed RNA polymerase complex"/>
    <property type="evidence" value="ECO:0007669"/>
    <property type="project" value="TreeGrafter"/>
</dbReference>
<dbReference type="GO" id="GO:0006390">
    <property type="term" value="P:mitochondrial transcription"/>
    <property type="evidence" value="ECO:0007669"/>
    <property type="project" value="TreeGrafter"/>
</dbReference>
<sequence>MYKRYTMEVSQPSLAQFNLEITNPEELLMVLNHLQNEPFMVNEDHLAYINDNRVELVNAGLLLPYELSRCSLSTLRASLRKAYDKNQEVKSVTTFQTLLSTLSKHLSQAYQQDQILTIATLFKGYTLYLPAFMDFRGRIYHRSKDLHGNDLTRSLLLFATSYIPKYSTDDYSFPHLDEEEEVQRSQSTTTPNKEETKATKHHLDAKGIIEVLLKQAACNYKRWSNMDAALTWMKSKLVDFKSADQKTSKDRDRSYLDKPYLSSSDLDQPENKEDILFLGSDQPETVSVSSTQQHILELVKGARQPFLFLSFLRPLMIGGSLLAHRTACIPIYQDASASAYQLLAYFTLNEKIATRTNLIRGLTLNKESFTEGSNDIQDIYEYYKDGLKRYLYHKLNQEMYNLIEPNLTRKLVKSIFMPMIYGKSMFSVGVSIKEESSLGQILTKKDCIHLAKDIKNYWSQDNQIGYLLMKLLSNIGWLCSIQNKKLFYSNKYYRTIQDYKKSEVRNKEQRLGINASNCFPLVVEERSSISLPCRGWSPNYILKPGQVTRQVPLAPILPLV</sequence>
<dbReference type="InterPro" id="IPR002092">
    <property type="entry name" value="DNA-dir_Rpol_phage-type"/>
</dbReference>
<dbReference type="PANTHER" id="PTHR10102">
    <property type="entry name" value="DNA-DIRECTED RNA POLYMERASE, MITOCHONDRIAL"/>
    <property type="match status" value="1"/>
</dbReference>
<dbReference type="PROSITE" id="PS00900">
    <property type="entry name" value="RNA_POL_PHAGE_1"/>
    <property type="match status" value="1"/>
</dbReference>
<dbReference type="PROSITE" id="PS00489">
    <property type="entry name" value="RNA_POL_PHAGE_2"/>
    <property type="match status" value="1"/>
</dbReference>
<evidence type="ECO:0000256" key="1">
    <source>
        <dbReference type="SAM" id="MobiDB-lite"/>
    </source>
</evidence>
<feature type="region of interest" description="Disordered" evidence="1">
    <location>
        <begin position="178"/>
        <end position="200"/>
    </location>
</feature>
<accession>A0A101M595</accession>
<organism evidence="2">
    <name type="scientific">Picea glauca</name>
    <name type="common">White spruce</name>
    <name type="synonym">Pinus glauca</name>
    <dbReference type="NCBI Taxonomy" id="3330"/>
    <lineage>
        <taxon>Eukaryota</taxon>
        <taxon>Viridiplantae</taxon>
        <taxon>Streptophyta</taxon>
        <taxon>Embryophyta</taxon>
        <taxon>Tracheophyta</taxon>
        <taxon>Spermatophyta</taxon>
        <taxon>Pinopsida</taxon>
        <taxon>Pinidae</taxon>
        <taxon>Conifers I</taxon>
        <taxon>Pinales</taxon>
        <taxon>Pinaceae</taxon>
        <taxon>Picea</taxon>
    </lineage>
</organism>
<dbReference type="AlphaFoldDB" id="A0A101M595"/>
<dbReference type="InterPro" id="IPR043502">
    <property type="entry name" value="DNA/RNA_pol_sf"/>
</dbReference>
<name>A0A101M595_PICGL</name>
<dbReference type="GO" id="GO:0003899">
    <property type="term" value="F:DNA-directed RNA polymerase activity"/>
    <property type="evidence" value="ECO:0007669"/>
    <property type="project" value="UniProtKB-EC"/>
</dbReference>
<dbReference type="SUPFAM" id="SSF56672">
    <property type="entry name" value="DNA/RNA polymerases"/>
    <property type="match status" value="2"/>
</dbReference>
<dbReference type="EMBL" id="LKAM01000001">
    <property type="protein sequence ID" value="KUM51129.1"/>
    <property type="molecule type" value="Genomic_DNA"/>
</dbReference>
<proteinExistence type="predicted"/>